<evidence type="ECO:0000313" key="1">
    <source>
        <dbReference type="EMBL" id="GIY62282.1"/>
    </source>
</evidence>
<evidence type="ECO:0000313" key="2">
    <source>
        <dbReference type="Proteomes" id="UP001054837"/>
    </source>
</evidence>
<dbReference type="Proteomes" id="UP001054837">
    <property type="component" value="Unassembled WGS sequence"/>
</dbReference>
<name>A0AAV4UWL0_9ARAC</name>
<sequence length="1955" mass="223203">MEEKELNTDILDFEVEDFCVDPERKRGKKSRSSILKQTKTLNLDICEFDETEHRRRSQNIKRVSFADTFQVKELHTGNIYDIPGHHELTALQKSARRSYDLEAEKENFDIFSKPVILPEGFKSDYFVSDNLTDAEAEKKDESEISLHVKSVYANQLQEFNDVFENVHPQWEKIKSFAPSNYLPVDQTNKNQLDSPRANDMELTITHDQEDVNVSLIKPLYYCGKNSKETNYTVETCQIVTSAISCISRTRQDCLNQSSAFEGDIHDFIEKHQWKEMESQKGIEKISNESFDSNKENACLKKHFVGRKNNHQQNLSDDTYESSFLPLENPQNNDFNKTILNSSPMDITIPVSTPELNELDKYQYANPVDLDISQKNPTTANLNKTIFDSSPMEFTTVVSTCTNNVFSGKKQVADPTSLKVSRKNTHSIYLNKTMLDPCTMDFTMPVLSSNSNEVYNNEDQFSNPNNLEISKNFESSKPLTKNMSMTNSALFGHTSKQNLEHSNKTKLIGDDMSFTCFNFVSCSTADKKFEEICNKTKLTDMEETCIADNDLLEKGSSISSNALLDINAISQPTTEKTRENLSEAKSILSFDNIKLKAFSSLEKNSNNVSPHRNLIPKNVPFQKVIYNDSTSKEKNEITNTTDNKTKFSAYDMEMTCTEDDQLYEEISDFKRPKENWNDYKQLGFLSPKVKSKSDLSHVGSNFIFDNIKVKASSVFHAKGNELDSITNSSLQKHSIKTSETFFNENMPLEVDEIDASNLCVESTNAHTEENIFMPKNYLLAEQSTTDDYHYMKNNADGIKLIKTFINKDNSHVKLQDFNSEKSPMFKSSIDIASDMEHVSFNRKRNIVACTNFKTNEAENSIHNTKTFKWDSEDNSEIIKNASNINAVINKPFTDNEMYNSVMEEKLMLQSNIMDITCCTENESCKYDSHEAEIDTLHNNVTLDFVRRKNGNSLHSNQDSNKSVCRAFSSYEIDPTCAADKSSGLKISPFFKLKNSYSTDIVEKEHNLKDNITHKSFQISHSDLSSFKRLANNTTNFNSLIPSTSSNPREKGLIDYLGDNACTQYIEPNNSDRIDASLKDIESRLSPEQAEFKLLKSKTTTPGILYNVRKKRRNISRNLYNQFLSPKLNCIMKKTQIHKAFSEMKVYSPVILSKKSQSFHSFGREESFIAQEKKDKFSSVQSCDKSFESEQKCIKNVSSKFTPAPNSAFSSFVRTEPSVDLKAKQIITSEIRSTQDFFNREEPKAVNFSTNEDSLQLLSDSILDTVKSFTNGTISEIFPIKLKEKTFIDTDLKSTPFGKQNIYPSSDIYDFRLKSMKNITCLGTSTDFQSQTISCNEVELLPISDKPLTYDVPETNKKTVEDIRLQCMDMNINTNKSNVVSEEIDFKILPCKANIKENQIFKDLSISNQETLVSETENKIKSLCDKNNLINSETIAENNSFNLSDNECKMEFSASSKTVDLTVSHTSNVKNEALKLLNNNFVETEFSVNENIGLVRYEENHTKGEVSMKSENQLGTEIHHSHKNLTNPKILDDLGNQAKITNENSHHSINLIDQEVIGKSKVSKQLKKENYKANDSVLLKQDTGNDSCDQLKNCMEIDVPNILNTNDPIISEKVDSKTISSEKSLNVPEIEISNSNNVGELNQKKKDIETDLSEQFENNATCDLTKTVNCLSSLSKRIHHQISNHSPCKINIETLEQKFSFHEMEDSDMDHISLSVQKHEKDTDTQPCTDQFSDANADTFEMDCIDSGSFLDLSSLQAQLEEASKGVRWKLKTLNNKQAVFRLEWGVWLYRCVVLIYIDFLSILKLKISFKPSPEDDLEEHTQFGYKIFQHFIKEEIVSFTVCSETIIEKLTEHSNISKKVETLMRNVMCIAVRDIYTLSEDLNPLKVWIEILNEKQISKFSMTFHVNLQTFPLEKIVPEIEHIDYKDITEELRSAVRNAKTSENYLWELVELATKF</sequence>
<reference evidence="1 2" key="1">
    <citation type="submission" date="2021-06" db="EMBL/GenBank/DDBJ databases">
        <title>Caerostris darwini draft genome.</title>
        <authorList>
            <person name="Kono N."/>
            <person name="Arakawa K."/>
        </authorList>
    </citation>
    <scope>NUCLEOTIDE SEQUENCE [LARGE SCALE GENOMIC DNA]</scope>
</reference>
<gene>
    <name evidence="1" type="primary">AVEN_26418_1</name>
    <name evidence="1" type="ORF">CDAR_481781</name>
</gene>
<protein>
    <submittedName>
        <fullName evidence="1">Uncharacterized protein</fullName>
    </submittedName>
</protein>
<organism evidence="1 2">
    <name type="scientific">Caerostris darwini</name>
    <dbReference type="NCBI Taxonomy" id="1538125"/>
    <lineage>
        <taxon>Eukaryota</taxon>
        <taxon>Metazoa</taxon>
        <taxon>Ecdysozoa</taxon>
        <taxon>Arthropoda</taxon>
        <taxon>Chelicerata</taxon>
        <taxon>Arachnida</taxon>
        <taxon>Araneae</taxon>
        <taxon>Araneomorphae</taxon>
        <taxon>Entelegynae</taxon>
        <taxon>Araneoidea</taxon>
        <taxon>Araneidae</taxon>
        <taxon>Caerostris</taxon>
    </lineage>
</organism>
<comment type="caution">
    <text evidence="1">The sequence shown here is derived from an EMBL/GenBank/DDBJ whole genome shotgun (WGS) entry which is preliminary data.</text>
</comment>
<dbReference type="EMBL" id="BPLQ01012069">
    <property type="protein sequence ID" value="GIY62282.1"/>
    <property type="molecule type" value="Genomic_DNA"/>
</dbReference>
<proteinExistence type="predicted"/>
<accession>A0AAV4UWL0</accession>
<keyword evidence="2" id="KW-1185">Reference proteome</keyword>